<dbReference type="AlphaFoldDB" id="A0A9X2UA22"/>
<name>A0A9X2UA22_9BACT</name>
<protein>
    <submittedName>
        <fullName evidence="1">Uncharacterized protein</fullName>
    </submittedName>
</protein>
<proteinExistence type="predicted"/>
<evidence type="ECO:0000313" key="1">
    <source>
        <dbReference type="EMBL" id="MCS3952568.1"/>
    </source>
</evidence>
<sequence length="31" mass="2920">MKGGPTAAAQAGLVHESDAALRGLAGLSVGN</sequence>
<reference evidence="1" key="1">
    <citation type="submission" date="2022-08" db="EMBL/GenBank/DDBJ databases">
        <title>Genomic Encyclopedia of Type Strains, Phase V (KMG-V): Genome sequencing to study the core and pangenomes of soil and plant-associated prokaryotes.</title>
        <authorList>
            <person name="Whitman W."/>
        </authorList>
    </citation>
    <scope>NUCLEOTIDE SEQUENCE</scope>
    <source>
        <strain evidence="1">SP2017</strain>
    </source>
</reference>
<dbReference type="Proteomes" id="UP001155010">
    <property type="component" value="Unassembled WGS sequence"/>
</dbReference>
<evidence type="ECO:0000313" key="2">
    <source>
        <dbReference type="Proteomes" id="UP001155010"/>
    </source>
</evidence>
<accession>A0A9X2UA22</accession>
<comment type="caution">
    <text evidence="1">The sequence shown here is derived from an EMBL/GenBank/DDBJ whole genome shotgun (WGS) entry which is preliminary data.</text>
</comment>
<gene>
    <name evidence="1" type="ORF">GGP83_002540</name>
</gene>
<dbReference type="EMBL" id="JANUBB010000010">
    <property type="protein sequence ID" value="MCS3952568.1"/>
    <property type="molecule type" value="Genomic_DNA"/>
</dbReference>
<organism evidence="1 2">
    <name type="scientific">Salinibacter ruber</name>
    <dbReference type="NCBI Taxonomy" id="146919"/>
    <lineage>
        <taxon>Bacteria</taxon>
        <taxon>Pseudomonadati</taxon>
        <taxon>Rhodothermota</taxon>
        <taxon>Rhodothermia</taxon>
        <taxon>Rhodothermales</taxon>
        <taxon>Salinibacteraceae</taxon>
        <taxon>Salinibacter</taxon>
    </lineage>
</organism>